<name>A0AAV8DE26_9POAL</name>
<evidence type="ECO:0000259" key="9">
    <source>
        <dbReference type="Pfam" id="PF13962"/>
    </source>
</evidence>
<dbReference type="PROSITE" id="PS50088">
    <property type="entry name" value="ANK_REPEAT"/>
    <property type="match status" value="1"/>
</dbReference>
<keyword evidence="11" id="KW-1185">Reference proteome</keyword>
<dbReference type="PANTHER" id="PTHR24186:SF50">
    <property type="entry name" value="ANKYRIN REPEAT-CONTAINING PROTEIN ITN1-LIKE ISOFORM X1"/>
    <property type="match status" value="1"/>
</dbReference>
<feature type="transmembrane region" description="Helical" evidence="8">
    <location>
        <begin position="503"/>
        <end position="524"/>
    </location>
</feature>
<protein>
    <submittedName>
        <fullName evidence="10">Ankyrin repeat protein-like</fullName>
    </submittedName>
</protein>
<gene>
    <name evidence="10" type="ORF">LUZ62_075504</name>
</gene>
<dbReference type="InterPro" id="IPR026961">
    <property type="entry name" value="PGG_dom"/>
</dbReference>
<evidence type="ECO:0000313" key="10">
    <source>
        <dbReference type="EMBL" id="KAJ4765129.1"/>
    </source>
</evidence>
<keyword evidence="5 7" id="KW-0040">ANK repeat</keyword>
<evidence type="ECO:0000256" key="4">
    <source>
        <dbReference type="ARBA" id="ARBA00022989"/>
    </source>
</evidence>
<sequence length="571" mass="63061">MTNENISSHMESPKSEMAMQQRPVMPAEIFNAAIKGNTDLLIQRLGLLEEHKEFKITIGASHDSAPQQTEEEEKTVQLELRSATRFGDTLLHLLINERHNELALKVFSKDMSLLKARNNKQETPLHCAAKLGNGEVIRDLIRLHPGVVRDALGEANENGDTALHVAAKHNHGGVVVGFMKSESEIASTLEDKNGFTPLYIAIVEGYTSLVKEMLEVDDTLACTQFSDGLFPVLVAAGMGNTNLVVHFLQKYPDSATLLNPCRRNLFHMAAEQENEEVYTKVCELTKNGSTQMCQMVESMINAPDCEGNTPLHIAAMKGHKSIMRFIWERLNCDQREVANEKGETAFGLSVIQVKNANKGLGWRIDRYVRKNGPHLTQKWFNHIMRPTFPNELERTQAIGLGSVLIATVTFNAAIDPPGGINEVEGSPLLANAYWFNAFMIANTLAFGQAFLSVFILVMKALQSDADPSGLHLATTLFVSAAYCMVLAFGTASFVMLFHVSNGIAVIVFSIAIIFSLPTVIYVIWKHNIISTWYPNIGFGWGLAFSGAIILLPFLCVFGIPATVQLVLHPMH</sequence>
<feature type="transmembrane region" description="Helical" evidence="8">
    <location>
        <begin position="434"/>
        <end position="458"/>
    </location>
</feature>
<evidence type="ECO:0000256" key="6">
    <source>
        <dbReference type="ARBA" id="ARBA00023136"/>
    </source>
</evidence>
<dbReference type="PANTHER" id="PTHR24186">
    <property type="entry name" value="PROTEIN PHOSPHATASE 1 REGULATORY SUBUNIT"/>
    <property type="match status" value="1"/>
</dbReference>
<dbReference type="SUPFAM" id="SSF48403">
    <property type="entry name" value="Ankyrin repeat"/>
    <property type="match status" value="1"/>
</dbReference>
<evidence type="ECO:0000256" key="2">
    <source>
        <dbReference type="ARBA" id="ARBA00022692"/>
    </source>
</evidence>
<dbReference type="GO" id="GO:0005886">
    <property type="term" value="C:plasma membrane"/>
    <property type="evidence" value="ECO:0007669"/>
    <property type="project" value="TreeGrafter"/>
</dbReference>
<feature type="transmembrane region" description="Helical" evidence="8">
    <location>
        <begin position="536"/>
        <end position="561"/>
    </location>
</feature>
<reference evidence="10" key="1">
    <citation type="submission" date="2022-08" db="EMBL/GenBank/DDBJ databases">
        <authorList>
            <person name="Marques A."/>
        </authorList>
    </citation>
    <scope>NUCLEOTIDE SEQUENCE</scope>
    <source>
        <strain evidence="10">RhyPub2mFocal</strain>
        <tissue evidence="10">Leaves</tissue>
    </source>
</reference>
<feature type="repeat" description="ANK" evidence="7">
    <location>
        <begin position="306"/>
        <end position="326"/>
    </location>
</feature>
<proteinExistence type="predicted"/>
<dbReference type="InterPro" id="IPR002110">
    <property type="entry name" value="Ankyrin_rpt"/>
</dbReference>
<keyword evidence="4 8" id="KW-1133">Transmembrane helix</keyword>
<dbReference type="Pfam" id="PF00023">
    <property type="entry name" value="Ank"/>
    <property type="match status" value="1"/>
</dbReference>
<dbReference type="EMBL" id="JAMFTS010000004">
    <property type="protein sequence ID" value="KAJ4765129.1"/>
    <property type="molecule type" value="Genomic_DNA"/>
</dbReference>
<evidence type="ECO:0000256" key="1">
    <source>
        <dbReference type="ARBA" id="ARBA00004141"/>
    </source>
</evidence>
<evidence type="ECO:0000256" key="8">
    <source>
        <dbReference type="SAM" id="Phobius"/>
    </source>
</evidence>
<keyword evidence="6 8" id="KW-0472">Membrane</keyword>
<evidence type="ECO:0000313" key="11">
    <source>
        <dbReference type="Proteomes" id="UP001140206"/>
    </source>
</evidence>
<dbReference type="Gene3D" id="1.25.40.20">
    <property type="entry name" value="Ankyrin repeat-containing domain"/>
    <property type="match status" value="1"/>
</dbReference>
<dbReference type="Pfam" id="PF13962">
    <property type="entry name" value="PGG"/>
    <property type="match status" value="1"/>
</dbReference>
<feature type="domain" description="PGG" evidence="9">
    <location>
        <begin position="393"/>
        <end position="494"/>
    </location>
</feature>
<evidence type="ECO:0000256" key="7">
    <source>
        <dbReference type="PROSITE-ProRule" id="PRU00023"/>
    </source>
</evidence>
<dbReference type="InterPro" id="IPR036770">
    <property type="entry name" value="Ankyrin_rpt-contain_sf"/>
</dbReference>
<comment type="caution">
    <text evidence="10">The sequence shown here is derived from an EMBL/GenBank/DDBJ whole genome shotgun (WGS) entry which is preliminary data.</text>
</comment>
<organism evidence="10 11">
    <name type="scientific">Rhynchospora pubera</name>
    <dbReference type="NCBI Taxonomy" id="906938"/>
    <lineage>
        <taxon>Eukaryota</taxon>
        <taxon>Viridiplantae</taxon>
        <taxon>Streptophyta</taxon>
        <taxon>Embryophyta</taxon>
        <taxon>Tracheophyta</taxon>
        <taxon>Spermatophyta</taxon>
        <taxon>Magnoliopsida</taxon>
        <taxon>Liliopsida</taxon>
        <taxon>Poales</taxon>
        <taxon>Cyperaceae</taxon>
        <taxon>Cyperoideae</taxon>
        <taxon>Rhynchosporeae</taxon>
        <taxon>Rhynchospora</taxon>
    </lineage>
</organism>
<keyword evidence="2 8" id="KW-0812">Transmembrane</keyword>
<keyword evidence="3" id="KW-0677">Repeat</keyword>
<accession>A0AAV8DE26</accession>
<dbReference type="SMART" id="SM00248">
    <property type="entry name" value="ANK"/>
    <property type="match status" value="6"/>
</dbReference>
<dbReference type="PROSITE" id="PS50297">
    <property type="entry name" value="ANK_REP_REGION"/>
    <property type="match status" value="1"/>
</dbReference>
<dbReference type="AlphaFoldDB" id="A0AAV8DE26"/>
<dbReference type="Proteomes" id="UP001140206">
    <property type="component" value="Chromosome 4"/>
</dbReference>
<feature type="transmembrane region" description="Helical" evidence="8">
    <location>
        <begin position="470"/>
        <end position="497"/>
    </location>
</feature>
<comment type="subcellular location">
    <subcellularLocation>
        <location evidence="1">Membrane</location>
        <topology evidence="1">Multi-pass membrane protein</topology>
    </subcellularLocation>
</comment>
<dbReference type="Pfam" id="PF12796">
    <property type="entry name" value="Ank_2"/>
    <property type="match status" value="2"/>
</dbReference>
<evidence type="ECO:0000256" key="5">
    <source>
        <dbReference type="ARBA" id="ARBA00023043"/>
    </source>
</evidence>
<evidence type="ECO:0000256" key="3">
    <source>
        <dbReference type="ARBA" id="ARBA00022737"/>
    </source>
</evidence>